<evidence type="ECO:0000256" key="4">
    <source>
        <dbReference type="ARBA" id="ARBA00023136"/>
    </source>
</evidence>
<evidence type="ECO:0000256" key="1">
    <source>
        <dbReference type="ARBA" id="ARBA00004141"/>
    </source>
</evidence>
<dbReference type="GO" id="GO:0016020">
    <property type="term" value="C:membrane"/>
    <property type="evidence" value="ECO:0007669"/>
    <property type="project" value="UniProtKB-SubCell"/>
</dbReference>
<feature type="domain" description="STAS" evidence="7">
    <location>
        <begin position="465"/>
        <end position="576"/>
    </location>
</feature>
<feature type="transmembrane region" description="Helical" evidence="5">
    <location>
        <begin position="349"/>
        <end position="370"/>
    </location>
</feature>
<dbReference type="InterPro" id="IPR000595">
    <property type="entry name" value="cNMP-bd_dom"/>
</dbReference>
<reference evidence="8" key="3">
    <citation type="journal article" date="2021" name="Syst. Appl. Microbiol.">
        <title>Roseomonas hellenica sp. nov., isolated from roots of wild-growing Alkanna tinctoria.</title>
        <authorList>
            <person name="Rat A."/>
            <person name="Naranjo H.D."/>
            <person name="Lebbe L."/>
            <person name="Cnockaert M."/>
            <person name="Krigas N."/>
            <person name="Grigoriadou K."/>
            <person name="Maloupa E."/>
            <person name="Willems A."/>
        </authorList>
    </citation>
    <scope>NUCLEOTIDE SEQUENCE</scope>
    <source>
        <strain evidence="8">LMG 31161</strain>
    </source>
</reference>
<dbReference type="Pfam" id="PF00027">
    <property type="entry name" value="cNMP_binding"/>
    <property type="match status" value="1"/>
</dbReference>
<feature type="domain" description="Cyclic nucleotide-binding" evidence="6">
    <location>
        <begin position="621"/>
        <end position="702"/>
    </location>
</feature>
<dbReference type="InterPro" id="IPR011547">
    <property type="entry name" value="SLC26A/SulP_dom"/>
</dbReference>
<feature type="transmembrane region" description="Helical" evidence="5">
    <location>
        <begin position="79"/>
        <end position="98"/>
    </location>
</feature>
<dbReference type="Proteomes" id="UP000746741">
    <property type="component" value="Unassembled WGS sequence"/>
</dbReference>
<dbReference type="PANTHER" id="PTHR43310">
    <property type="entry name" value="SULFATE TRANSPORTER YBAR-RELATED"/>
    <property type="match status" value="1"/>
</dbReference>
<dbReference type="InterPro" id="IPR002645">
    <property type="entry name" value="STAS_dom"/>
</dbReference>
<evidence type="ECO:0000313" key="9">
    <source>
        <dbReference type="EMBL" id="NKE16557.1"/>
    </source>
</evidence>
<dbReference type="InterPro" id="IPR018490">
    <property type="entry name" value="cNMP-bd_dom_sf"/>
</dbReference>
<dbReference type="EMBL" id="JAAEDK010000048">
    <property type="protein sequence ID" value="MBR0661246.1"/>
    <property type="molecule type" value="Genomic_DNA"/>
</dbReference>
<feature type="transmembrane region" description="Helical" evidence="5">
    <location>
        <begin position="214"/>
        <end position="234"/>
    </location>
</feature>
<dbReference type="SUPFAM" id="SSF51206">
    <property type="entry name" value="cAMP-binding domain-like"/>
    <property type="match status" value="1"/>
</dbReference>
<evidence type="ECO:0000313" key="11">
    <source>
        <dbReference type="Proteomes" id="UP001138708"/>
    </source>
</evidence>
<evidence type="ECO:0000313" key="10">
    <source>
        <dbReference type="Proteomes" id="UP000746741"/>
    </source>
</evidence>
<evidence type="ECO:0000256" key="3">
    <source>
        <dbReference type="ARBA" id="ARBA00022989"/>
    </source>
</evidence>
<reference evidence="9 10" key="2">
    <citation type="submission" date="2020-02" db="EMBL/GenBank/DDBJ databases">
        <authorList>
            <person name="Sun Q."/>
            <person name="Inoue M."/>
        </authorList>
    </citation>
    <scope>NUCLEOTIDE SEQUENCE [LARGE SCALE GENOMIC DNA]</scope>
    <source>
        <strain evidence="9 10">KCTC 22478</strain>
    </source>
</reference>
<dbReference type="InterPro" id="IPR014710">
    <property type="entry name" value="RmlC-like_jellyroll"/>
</dbReference>
<keyword evidence="2 5" id="KW-0812">Transmembrane</keyword>
<evidence type="ECO:0000259" key="6">
    <source>
        <dbReference type="PROSITE" id="PS50042"/>
    </source>
</evidence>
<keyword evidence="4 5" id="KW-0472">Membrane</keyword>
<feature type="transmembrane region" description="Helical" evidence="5">
    <location>
        <begin position="276"/>
        <end position="302"/>
    </location>
</feature>
<dbReference type="SMART" id="SM00100">
    <property type="entry name" value="cNMP"/>
    <property type="match status" value="1"/>
</dbReference>
<dbReference type="Pfam" id="PF00916">
    <property type="entry name" value="Sulfate_transp"/>
    <property type="match status" value="1"/>
</dbReference>
<feature type="transmembrane region" description="Helical" evidence="5">
    <location>
        <begin position="190"/>
        <end position="207"/>
    </location>
</feature>
<feature type="transmembrane region" description="Helical" evidence="5">
    <location>
        <begin position="152"/>
        <end position="178"/>
    </location>
</feature>
<feature type="transmembrane region" description="Helical" evidence="5">
    <location>
        <begin position="50"/>
        <end position="72"/>
    </location>
</feature>
<dbReference type="InterPro" id="IPR052706">
    <property type="entry name" value="Membrane-Transporter-like"/>
</dbReference>
<dbReference type="PROSITE" id="PS50042">
    <property type="entry name" value="CNMP_BINDING_3"/>
    <property type="match status" value="1"/>
</dbReference>
<feature type="transmembrane region" description="Helical" evidence="5">
    <location>
        <begin position="118"/>
        <end position="140"/>
    </location>
</feature>
<evidence type="ECO:0000256" key="2">
    <source>
        <dbReference type="ARBA" id="ARBA00022692"/>
    </source>
</evidence>
<dbReference type="AlphaFoldDB" id="A0A9X9WLN6"/>
<dbReference type="Gene3D" id="3.30.750.24">
    <property type="entry name" value="STAS domain"/>
    <property type="match status" value="1"/>
</dbReference>
<dbReference type="Gene3D" id="2.60.120.10">
    <property type="entry name" value="Jelly Rolls"/>
    <property type="match status" value="1"/>
</dbReference>
<dbReference type="RefSeq" id="WP_168040149.1">
    <property type="nucleotide sequence ID" value="NZ_JAAEDK010000048.1"/>
</dbReference>
<reference evidence="8" key="1">
    <citation type="submission" date="2020-01" db="EMBL/GenBank/DDBJ databases">
        <authorList>
            <person name="Rat A."/>
        </authorList>
    </citation>
    <scope>NUCLEOTIDE SEQUENCE</scope>
    <source>
        <strain evidence="8">LMG 31161</strain>
    </source>
</reference>
<keyword evidence="3 5" id="KW-1133">Transmembrane helix</keyword>
<feature type="transmembrane region" description="Helical" evidence="5">
    <location>
        <begin position="376"/>
        <end position="394"/>
    </location>
</feature>
<evidence type="ECO:0000259" key="7">
    <source>
        <dbReference type="PROSITE" id="PS50801"/>
    </source>
</evidence>
<protein>
    <submittedName>
        <fullName evidence="8">SLC26A/SulP transporter family protein</fullName>
    </submittedName>
</protein>
<accession>A0A9X9WLN6</accession>
<organism evidence="8 11">
    <name type="scientific">Neoroseomonas oryzicola</name>
    <dbReference type="NCBI Taxonomy" id="535904"/>
    <lineage>
        <taxon>Bacteria</taxon>
        <taxon>Pseudomonadati</taxon>
        <taxon>Pseudomonadota</taxon>
        <taxon>Alphaproteobacteria</taxon>
        <taxon>Acetobacterales</taxon>
        <taxon>Acetobacteraceae</taxon>
        <taxon>Neoroseomonas</taxon>
    </lineage>
</organism>
<evidence type="ECO:0000313" key="8">
    <source>
        <dbReference type="EMBL" id="MBR0661246.1"/>
    </source>
</evidence>
<dbReference type="Proteomes" id="UP001138708">
    <property type="component" value="Unassembled WGS sequence"/>
</dbReference>
<name>A0A9X9WLN6_9PROT</name>
<comment type="subcellular location">
    <subcellularLocation>
        <location evidence="1">Membrane</location>
        <topology evidence="1">Multi-pass membrane protein</topology>
    </subcellularLocation>
</comment>
<evidence type="ECO:0000256" key="5">
    <source>
        <dbReference type="SAM" id="Phobius"/>
    </source>
</evidence>
<dbReference type="InterPro" id="IPR018488">
    <property type="entry name" value="cNMP-bd_CS"/>
</dbReference>
<dbReference type="SUPFAM" id="SSF52091">
    <property type="entry name" value="SpoIIaa-like"/>
    <property type="match status" value="1"/>
</dbReference>
<gene>
    <name evidence="9" type="ORF">GWK15_06360</name>
    <name evidence="8" type="ORF">GXW75_18470</name>
</gene>
<dbReference type="InterPro" id="IPR036513">
    <property type="entry name" value="STAS_dom_sf"/>
</dbReference>
<dbReference type="Pfam" id="PF01740">
    <property type="entry name" value="STAS"/>
    <property type="match status" value="1"/>
</dbReference>
<feature type="transmembrane region" description="Helical" evidence="5">
    <location>
        <begin position="406"/>
        <end position="439"/>
    </location>
</feature>
<dbReference type="EMBL" id="JAAVUP010000001">
    <property type="protein sequence ID" value="NKE16557.1"/>
    <property type="molecule type" value="Genomic_DNA"/>
</dbReference>
<feature type="transmembrane region" description="Helical" evidence="5">
    <location>
        <begin position="21"/>
        <end position="44"/>
    </location>
</feature>
<sequence>MLTKPKPAPGGIRHAAAIARALADGSIISVWSVTSALAYAGLVFAGFSAAGLQLGISAVLLGLVTVTILGTLGNARPGIAFAAFGSVAVLHAAAVQAADAVLEAKGVPAGLTREGAAVLASGLMTAATGAALAAVGLARLGSLVRLLPHPVAIGFFAGLGAAFTTGGITLATGVAPGFGELGAYAAPERLLQAGVAIGTAILLIILPRRIRHGAAAPAIMAVAIVAFHICWLALGRTVADGQRAGWLLGPFPSGRILSFPSAASFDLLDWDLAGVLLPYAASSALLSAITLALMVTGIEALIGRPMNVDREMQVAGIANIAGGALGGLPTGHALAPSTLLARSGQRGRWVPAVPGAVALAVLLFGADALALMPRPVLAALLLSVGFEWLVIRTWREARMLPRHEVAILLAVAASIVILGILGGIALGLGLSLLILAWTYRRIPVIRSTVRGNEMRSSVTRSATMTRVLAAEARGILLLRLQGYMFFLNAETVQRAFAATSADGVRFLILDFGHVLGMDSSAIDVFGRLEREARQRHVRIALTAVPRALNDRFLARDIFREPDCVRFPSADQGLEQAEELILAEHGQVAHDERASLAAHLAEAGDASEVARRLAPFVSRVVFAPGDILMRQGQPGDDMIFLERGRVSTVLLETGAAPVHLRTLTPGTLVGEIALVRGGNRTASVIAVTHCEAVRIDRAGLARLEVKDPPLAFAVHRMIMLQVSEKLVDNTRVVDLALR</sequence>
<dbReference type="PANTHER" id="PTHR43310:SF2">
    <property type="entry name" value="SLC26A_SULP TRANSPORTER DOMAIN-CONTAINING PROTEIN"/>
    <property type="match status" value="1"/>
</dbReference>
<dbReference type="CDD" id="cd07042">
    <property type="entry name" value="STAS_SulP_like_sulfate_transporter"/>
    <property type="match status" value="1"/>
</dbReference>
<dbReference type="PROSITE" id="PS00889">
    <property type="entry name" value="CNMP_BINDING_2"/>
    <property type="match status" value="1"/>
</dbReference>
<keyword evidence="10" id="KW-1185">Reference proteome</keyword>
<comment type="caution">
    <text evidence="8">The sequence shown here is derived from an EMBL/GenBank/DDBJ whole genome shotgun (WGS) entry which is preliminary data.</text>
</comment>
<proteinExistence type="predicted"/>
<dbReference type="PROSITE" id="PS50801">
    <property type="entry name" value="STAS"/>
    <property type="match status" value="1"/>
</dbReference>
<dbReference type="CDD" id="cd00038">
    <property type="entry name" value="CAP_ED"/>
    <property type="match status" value="1"/>
</dbReference>